<feature type="coiled-coil region" evidence="1">
    <location>
        <begin position="52"/>
        <end position="79"/>
    </location>
</feature>
<reference evidence="2" key="1">
    <citation type="submission" date="2023-07" db="EMBL/GenBank/DDBJ databases">
        <title>The genome sequence of Rhodocytophaga aerolata KACC 12507.</title>
        <authorList>
            <person name="Zhang X."/>
        </authorList>
    </citation>
    <scope>NUCLEOTIDE SEQUENCE</scope>
    <source>
        <strain evidence="2">KACC 12507</strain>
    </source>
</reference>
<evidence type="ECO:0000256" key="1">
    <source>
        <dbReference type="SAM" id="Coils"/>
    </source>
</evidence>
<evidence type="ECO:0000313" key="3">
    <source>
        <dbReference type="Proteomes" id="UP001168528"/>
    </source>
</evidence>
<comment type="caution">
    <text evidence="2">The sequence shown here is derived from an EMBL/GenBank/DDBJ whole genome shotgun (WGS) entry which is preliminary data.</text>
</comment>
<protein>
    <submittedName>
        <fullName evidence="2">Uncharacterized protein</fullName>
    </submittedName>
</protein>
<organism evidence="2 3">
    <name type="scientific">Rhodocytophaga aerolata</name>
    <dbReference type="NCBI Taxonomy" id="455078"/>
    <lineage>
        <taxon>Bacteria</taxon>
        <taxon>Pseudomonadati</taxon>
        <taxon>Bacteroidota</taxon>
        <taxon>Cytophagia</taxon>
        <taxon>Cytophagales</taxon>
        <taxon>Rhodocytophagaceae</taxon>
        <taxon>Rhodocytophaga</taxon>
    </lineage>
</organism>
<keyword evidence="3" id="KW-1185">Reference proteome</keyword>
<sequence>MVLLILASVGSMLLAYYAIHKISIWYSEKGIADLSDANFRLKKDVAISRKRALQLQQSLHEVKESMELLQLERETLLTKQYELLYYQKENLQKWLEEDEAKN</sequence>
<evidence type="ECO:0000313" key="2">
    <source>
        <dbReference type="EMBL" id="MDO1447931.1"/>
    </source>
</evidence>
<dbReference type="EMBL" id="JAUKPO010000009">
    <property type="protein sequence ID" value="MDO1447931.1"/>
    <property type="molecule type" value="Genomic_DNA"/>
</dbReference>
<keyword evidence="1" id="KW-0175">Coiled coil</keyword>
<dbReference type="Proteomes" id="UP001168528">
    <property type="component" value="Unassembled WGS sequence"/>
</dbReference>
<gene>
    <name evidence="2" type="ORF">Q0590_16790</name>
</gene>
<accession>A0ABT8R745</accession>
<proteinExistence type="predicted"/>
<name>A0ABT8R745_9BACT</name>
<dbReference type="RefSeq" id="WP_302038736.1">
    <property type="nucleotide sequence ID" value="NZ_JAUKPO010000009.1"/>
</dbReference>